<evidence type="ECO:0000313" key="3">
    <source>
        <dbReference type="EMBL" id="EGO18423.1"/>
    </source>
</evidence>
<dbReference type="AlphaFoldDB" id="F8PEM7"/>
<gene>
    <name evidence="3" type="ORF">SERLADRAFT_412245</name>
</gene>
<organism evidence="4">
    <name type="scientific">Serpula lacrymans var. lacrymans (strain S7.9)</name>
    <name type="common">Dry rot fungus</name>
    <dbReference type="NCBI Taxonomy" id="578457"/>
    <lineage>
        <taxon>Eukaryota</taxon>
        <taxon>Fungi</taxon>
        <taxon>Dikarya</taxon>
        <taxon>Basidiomycota</taxon>
        <taxon>Agaricomycotina</taxon>
        <taxon>Agaricomycetes</taxon>
        <taxon>Agaricomycetidae</taxon>
        <taxon>Boletales</taxon>
        <taxon>Coniophorineae</taxon>
        <taxon>Serpulaceae</taxon>
        <taxon>Serpula</taxon>
    </lineage>
</organism>
<dbReference type="PANTHER" id="PTHR34409">
    <property type="entry name" value="SET DOMAIN-CONTAINING PROTEIN"/>
    <property type="match status" value="1"/>
</dbReference>
<evidence type="ECO:0000313" key="4">
    <source>
        <dbReference type="Proteomes" id="UP000008064"/>
    </source>
</evidence>
<accession>F8PEM7</accession>
<sequence>MSTTPPDAFQISRPKDSDLCYNVAGNTFKRDSYGQWLPHPGIAENHNFEAQILPKSLYYGPLKHSTTGDGAGHRQLPNPECAVEELTPKRKKKAGGHNKPQPKHKKATDVDDKKTIKMDIEDKKPTGHGQPSGAGNYSTDNMMALLYFTEEGLLLGQQGWKTVHSQFTKWACKQEQPKRTLKSLETRFKQLVKTTKPTGDAVCPPEVERAHETDYLINECASTRDLDDGEFVDRSDIQSHVSISSNKNDPPTLPPSQPRIAIARSAVQLFLFLVEMLMKQMASTLSTSLHMYLTLTTINALHTQVTEVQDRVHEVSRACD</sequence>
<dbReference type="OrthoDB" id="99432at2759"/>
<proteinExistence type="predicted"/>
<protein>
    <recommendedName>
        <fullName evidence="2">DUF6818 domain-containing protein</fullName>
    </recommendedName>
</protein>
<dbReference type="Proteomes" id="UP000008064">
    <property type="component" value="Unassembled WGS sequence"/>
</dbReference>
<evidence type="ECO:0000256" key="1">
    <source>
        <dbReference type="SAM" id="MobiDB-lite"/>
    </source>
</evidence>
<dbReference type="GeneID" id="18813026"/>
<dbReference type="HOGENOM" id="CLU_869227_0_0_1"/>
<dbReference type="Pfam" id="PF20681">
    <property type="entry name" value="DUF6818"/>
    <property type="match status" value="1"/>
</dbReference>
<dbReference type="RefSeq" id="XP_007324851.1">
    <property type="nucleotide sequence ID" value="XM_007324789.1"/>
</dbReference>
<dbReference type="PANTHER" id="PTHR34409:SF1">
    <property type="entry name" value="MYB-LIKE DOMAIN-CONTAINING PROTEIN"/>
    <property type="match status" value="1"/>
</dbReference>
<feature type="region of interest" description="Disordered" evidence="1">
    <location>
        <begin position="88"/>
        <end position="136"/>
    </location>
</feature>
<feature type="domain" description="DUF6818" evidence="2">
    <location>
        <begin position="155"/>
        <end position="230"/>
    </location>
</feature>
<evidence type="ECO:0000259" key="2">
    <source>
        <dbReference type="Pfam" id="PF20681"/>
    </source>
</evidence>
<reference evidence="4" key="1">
    <citation type="journal article" date="2011" name="Science">
        <title>The plant cell wall-decomposing machinery underlies the functional diversity of forest fungi.</title>
        <authorList>
            <person name="Eastwood D.C."/>
            <person name="Floudas D."/>
            <person name="Binder M."/>
            <person name="Majcherczyk A."/>
            <person name="Schneider P."/>
            <person name="Aerts A."/>
            <person name="Asiegbu F.O."/>
            <person name="Baker S.E."/>
            <person name="Barry K."/>
            <person name="Bendiksby M."/>
            <person name="Blumentritt M."/>
            <person name="Coutinho P.M."/>
            <person name="Cullen D."/>
            <person name="de Vries R.P."/>
            <person name="Gathman A."/>
            <person name="Goodell B."/>
            <person name="Henrissat B."/>
            <person name="Ihrmark K."/>
            <person name="Kauserud H."/>
            <person name="Kohler A."/>
            <person name="LaButti K."/>
            <person name="Lapidus A."/>
            <person name="Lavin J.L."/>
            <person name="Lee Y.-H."/>
            <person name="Lindquist E."/>
            <person name="Lilly W."/>
            <person name="Lucas S."/>
            <person name="Morin E."/>
            <person name="Murat C."/>
            <person name="Oguiza J.A."/>
            <person name="Park J."/>
            <person name="Pisabarro A.G."/>
            <person name="Riley R."/>
            <person name="Rosling A."/>
            <person name="Salamov A."/>
            <person name="Schmidt O."/>
            <person name="Schmutz J."/>
            <person name="Skrede I."/>
            <person name="Stenlid J."/>
            <person name="Wiebenga A."/>
            <person name="Xie X."/>
            <person name="Kuees U."/>
            <person name="Hibbett D.S."/>
            <person name="Hoffmeister D."/>
            <person name="Hoegberg N."/>
            <person name="Martin F."/>
            <person name="Grigoriev I.V."/>
            <person name="Watkinson S.C."/>
        </authorList>
    </citation>
    <scope>NUCLEOTIDE SEQUENCE [LARGE SCALE GENOMIC DNA]</scope>
    <source>
        <strain evidence="4">S7.9</strain>
    </source>
</reference>
<dbReference type="EMBL" id="GL945450">
    <property type="protein sequence ID" value="EGO18423.1"/>
    <property type="molecule type" value="Genomic_DNA"/>
</dbReference>
<name>F8PEM7_SERL9</name>
<feature type="compositionally biased region" description="Basic and acidic residues" evidence="1">
    <location>
        <begin position="107"/>
        <end position="125"/>
    </location>
</feature>
<feature type="compositionally biased region" description="Basic residues" evidence="1">
    <location>
        <begin position="89"/>
        <end position="106"/>
    </location>
</feature>
<dbReference type="KEGG" id="sla:SERLADRAFT_412245"/>
<dbReference type="InterPro" id="IPR049203">
    <property type="entry name" value="DUF6818"/>
</dbReference>